<feature type="compositionally biased region" description="Low complexity" evidence="1">
    <location>
        <begin position="133"/>
        <end position="144"/>
    </location>
</feature>
<dbReference type="InterPro" id="IPR028002">
    <property type="entry name" value="Myb_DNA-bind_5"/>
</dbReference>
<dbReference type="PANTHER" id="PTHR23098">
    <property type="entry name" value="AGAP001331-PA-RELATED"/>
    <property type="match status" value="1"/>
</dbReference>
<name>A0ABQ9EWW4_TEGGR</name>
<dbReference type="EMBL" id="JARBDR010000733">
    <property type="protein sequence ID" value="KAJ8307753.1"/>
    <property type="molecule type" value="Genomic_DNA"/>
</dbReference>
<evidence type="ECO:0000256" key="1">
    <source>
        <dbReference type="SAM" id="MobiDB-lite"/>
    </source>
</evidence>
<sequence>MSRKRNFEEQEIGILLSTYKKNFEILNAKFGNAITNKKKKQKWEELANAVNSVRKQNRTVDEIKHKWKDLLSRAKKDFSNRRHPKTGGGPKPTEGPYTDIVLDIIGEASPVLIGISSGGESALQDAKSDDDSNLTNDTNVDNVNQTGSYAVEVSTEPNSTEFTIKD</sequence>
<proteinExistence type="predicted"/>
<evidence type="ECO:0000313" key="3">
    <source>
        <dbReference type="EMBL" id="KAJ8307753.1"/>
    </source>
</evidence>
<dbReference type="Proteomes" id="UP001217089">
    <property type="component" value="Unassembled WGS sequence"/>
</dbReference>
<evidence type="ECO:0000313" key="4">
    <source>
        <dbReference type="Proteomes" id="UP001217089"/>
    </source>
</evidence>
<dbReference type="Pfam" id="PF13873">
    <property type="entry name" value="Myb_DNA-bind_5"/>
    <property type="match status" value="1"/>
</dbReference>
<protein>
    <recommendedName>
        <fullName evidence="2">Myb/SANT-like DNA-binding domain-containing protein</fullName>
    </recommendedName>
</protein>
<feature type="region of interest" description="Disordered" evidence="1">
    <location>
        <begin position="120"/>
        <end position="145"/>
    </location>
</feature>
<reference evidence="3 4" key="1">
    <citation type="submission" date="2022-12" db="EMBL/GenBank/DDBJ databases">
        <title>Chromosome-level genome of Tegillarca granosa.</title>
        <authorList>
            <person name="Kim J."/>
        </authorList>
    </citation>
    <scope>NUCLEOTIDE SEQUENCE [LARGE SCALE GENOMIC DNA]</scope>
    <source>
        <strain evidence="3">Teg-2019</strain>
        <tissue evidence="3">Adductor muscle</tissue>
    </source>
</reference>
<dbReference type="PANTHER" id="PTHR23098:SF16">
    <property type="entry name" value="REGULATORY PROTEIN ZESTE"/>
    <property type="match status" value="1"/>
</dbReference>
<organism evidence="3 4">
    <name type="scientific">Tegillarca granosa</name>
    <name type="common">Malaysian cockle</name>
    <name type="synonym">Anadara granosa</name>
    <dbReference type="NCBI Taxonomy" id="220873"/>
    <lineage>
        <taxon>Eukaryota</taxon>
        <taxon>Metazoa</taxon>
        <taxon>Spiralia</taxon>
        <taxon>Lophotrochozoa</taxon>
        <taxon>Mollusca</taxon>
        <taxon>Bivalvia</taxon>
        <taxon>Autobranchia</taxon>
        <taxon>Pteriomorphia</taxon>
        <taxon>Arcoida</taxon>
        <taxon>Arcoidea</taxon>
        <taxon>Arcidae</taxon>
        <taxon>Tegillarca</taxon>
    </lineage>
</organism>
<accession>A0ABQ9EWW4</accession>
<feature type="domain" description="Myb/SANT-like DNA-binding" evidence="2">
    <location>
        <begin position="3"/>
        <end position="77"/>
    </location>
</feature>
<feature type="region of interest" description="Disordered" evidence="1">
    <location>
        <begin position="74"/>
        <end position="97"/>
    </location>
</feature>
<evidence type="ECO:0000259" key="2">
    <source>
        <dbReference type="Pfam" id="PF13873"/>
    </source>
</evidence>
<comment type="caution">
    <text evidence="3">The sequence shown here is derived from an EMBL/GenBank/DDBJ whole genome shotgun (WGS) entry which is preliminary data.</text>
</comment>
<keyword evidence="4" id="KW-1185">Reference proteome</keyword>
<gene>
    <name evidence="3" type="ORF">KUTeg_014693</name>
</gene>